<sequence length="87" mass="9449">MTPANDNIDNIDYRVAFKRICRTVPATFAQSEWILNGYIPILADLQLVADALGDRFDIAYTPTNVLAMSELSVDYAGVSGGAPNVAR</sequence>
<evidence type="ECO:0000313" key="2">
    <source>
        <dbReference type="Proteomes" id="UP000554965"/>
    </source>
</evidence>
<reference evidence="1 2" key="1">
    <citation type="submission" date="2017-10" db="EMBL/GenBank/DDBJ databases">
        <authorList>
            <consortium name="Urmite Genomes"/>
        </authorList>
    </citation>
    <scope>NUCLEOTIDE SEQUENCE [LARGE SCALE GENOMIC DNA]</scope>
    <source>
        <strain evidence="1 2">FB-527</strain>
    </source>
</reference>
<dbReference type="EMBL" id="OCTY01000002">
    <property type="protein sequence ID" value="SOJ57528.1"/>
    <property type="molecule type" value="Genomic_DNA"/>
</dbReference>
<gene>
    <name evidence="1" type="ORF">MSIMFB_05006</name>
</gene>
<comment type="caution">
    <text evidence="1">The sequence shown here is derived from an EMBL/GenBank/DDBJ whole genome shotgun (WGS) entry which is preliminary data.</text>
</comment>
<dbReference type="RefSeq" id="WP_186244923.1">
    <property type="nucleotide sequence ID" value="NZ_OCTY01000002.1"/>
</dbReference>
<organism evidence="1 2">
    <name type="scientific">Mycobacterium simulans</name>
    <dbReference type="NCBI Taxonomy" id="627089"/>
    <lineage>
        <taxon>Bacteria</taxon>
        <taxon>Bacillati</taxon>
        <taxon>Actinomycetota</taxon>
        <taxon>Actinomycetes</taxon>
        <taxon>Mycobacteriales</taxon>
        <taxon>Mycobacteriaceae</taxon>
        <taxon>Mycobacterium</taxon>
    </lineage>
</organism>
<evidence type="ECO:0000313" key="1">
    <source>
        <dbReference type="EMBL" id="SOJ57528.1"/>
    </source>
</evidence>
<proteinExistence type="predicted"/>
<accession>A0A7Z7IPP2</accession>
<dbReference type="AlphaFoldDB" id="A0A7Z7IPP2"/>
<protein>
    <submittedName>
        <fullName evidence="1">Uncharacterized protein</fullName>
    </submittedName>
</protein>
<name>A0A7Z7IPP2_9MYCO</name>
<keyword evidence="2" id="KW-1185">Reference proteome</keyword>
<dbReference type="Proteomes" id="UP000554965">
    <property type="component" value="Unassembled WGS sequence"/>
</dbReference>